<accession>A0A5C6C1D5</accession>
<sequence>MNRVLTPIVAGLLVIAGVTAGRAQVTVSQRETDDSFVHTLVISPAAEPQSALRYQFWPPLHVQKQTNAMPFFSRAVLMSTTTRLRNRDVELTPERYDRWFESDWKPEHGEEIDEFLSHYSDSLAELERATDCMLIDYPIVDASQSLEEIYALLLPEVQESRTLARLLRLRAKLEMHSGRWEDFTRTMQTMFRLSEMSGRAGNLLISRLVGMMIAGITLEAIEEASSIENCPNFYWALAALPEGLLDTRGAIDQEVQVIPNLAPGLAKNPDAPIGEVAARAKLREIIRSYSELRSMSFRKSDSETPSMSLLKAGLIVIATAEQSREYLRRETRWGDRVDELSDSECVLRAFAIEVDRNASNILKWTWLPESIRLQNSSRSEDEMRRISEEEFNPAAIVMNLILPATDAACRAEYRFKQSIARNATIQAIRDFAAQHDRLPESFDELTLPAWPDAFSNEPFGYELLTPRTANLTRAERHHGDNATNLPLELTE</sequence>
<evidence type="ECO:0000256" key="1">
    <source>
        <dbReference type="SAM" id="MobiDB-lite"/>
    </source>
</evidence>
<protein>
    <submittedName>
        <fullName evidence="2">Uncharacterized protein</fullName>
    </submittedName>
</protein>
<comment type="caution">
    <text evidence="2">The sequence shown here is derived from an EMBL/GenBank/DDBJ whole genome shotgun (WGS) entry which is preliminary data.</text>
</comment>
<name>A0A5C6C1D5_9BACT</name>
<evidence type="ECO:0000313" key="3">
    <source>
        <dbReference type="Proteomes" id="UP000319908"/>
    </source>
</evidence>
<dbReference type="EMBL" id="SJPU01000001">
    <property type="protein sequence ID" value="TWU18350.1"/>
    <property type="molecule type" value="Genomic_DNA"/>
</dbReference>
<dbReference type="OrthoDB" id="278035at2"/>
<keyword evidence="3" id="KW-1185">Reference proteome</keyword>
<dbReference type="Proteomes" id="UP000319908">
    <property type="component" value="Unassembled WGS sequence"/>
</dbReference>
<dbReference type="AlphaFoldDB" id="A0A5C6C1D5"/>
<proteinExistence type="predicted"/>
<gene>
    <name evidence="2" type="ORF">Poly21_05120</name>
</gene>
<reference evidence="2 3" key="1">
    <citation type="journal article" date="2020" name="Antonie Van Leeuwenhoek">
        <title>Rhodopirellula heiligendammensis sp. nov., Rhodopirellula pilleata sp. nov., and Rhodopirellula solitaria sp. nov. isolated from natural or artificial marine surfaces in Northern Germany and California, USA, and emended description of the genus Rhodopirellula.</title>
        <authorList>
            <person name="Kallscheuer N."/>
            <person name="Wiegand S."/>
            <person name="Jogler M."/>
            <person name="Boedeker C."/>
            <person name="Peeters S.H."/>
            <person name="Rast P."/>
            <person name="Heuer A."/>
            <person name="Jetten M.S.M."/>
            <person name="Rohde M."/>
            <person name="Jogler C."/>
        </authorList>
    </citation>
    <scope>NUCLEOTIDE SEQUENCE [LARGE SCALE GENOMIC DNA]</scope>
    <source>
        <strain evidence="2 3">Poly21</strain>
    </source>
</reference>
<organism evidence="2 3">
    <name type="scientific">Allorhodopirellula heiligendammensis</name>
    <dbReference type="NCBI Taxonomy" id="2714739"/>
    <lineage>
        <taxon>Bacteria</taxon>
        <taxon>Pseudomonadati</taxon>
        <taxon>Planctomycetota</taxon>
        <taxon>Planctomycetia</taxon>
        <taxon>Pirellulales</taxon>
        <taxon>Pirellulaceae</taxon>
        <taxon>Allorhodopirellula</taxon>
    </lineage>
</organism>
<feature type="region of interest" description="Disordered" evidence="1">
    <location>
        <begin position="472"/>
        <end position="491"/>
    </location>
</feature>
<evidence type="ECO:0000313" key="2">
    <source>
        <dbReference type="EMBL" id="TWU18350.1"/>
    </source>
</evidence>
<dbReference type="RefSeq" id="WP_146405423.1">
    <property type="nucleotide sequence ID" value="NZ_SJPU01000001.1"/>
</dbReference>